<dbReference type="RefSeq" id="WP_025062325.1">
    <property type="nucleotide sequence ID" value="NZ_RAQK01000002.1"/>
</dbReference>
<reference evidence="2 3" key="1">
    <citation type="submission" date="2018-09" db="EMBL/GenBank/DDBJ databases">
        <title>Genomic Encyclopedia of Archaeal and Bacterial Type Strains, Phase II (KMG-II): from individual species to whole genera.</title>
        <authorList>
            <person name="Goeker M."/>
        </authorList>
    </citation>
    <scope>NUCLEOTIDE SEQUENCE [LARGE SCALE GENOMIC DNA]</scope>
    <source>
        <strain evidence="2 3">DSM 11458</strain>
    </source>
</reference>
<keyword evidence="1" id="KW-0812">Transmembrane</keyword>
<evidence type="ECO:0000256" key="1">
    <source>
        <dbReference type="SAM" id="Phobius"/>
    </source>
</evidence>
<accession>A0A420DHC4</accession>
<comment type="caution">
    <text evidence="2">The sequence shown here is derived from an EMBL/GenBank/DDBJ whole genome shotgun (WGS) entry which is preliminary data.</text>
</comment>
<evidence type="ECO:0000313" key="3">
    <source>
        <dbReference type="Proteomes" id="UP000284407"/>
    </source>
</evidence>
<organism evidence="2 3">
    <name type="scientific">Sulfitobacter guttiformis</name>
    <dbReference type="NCBI Taxonomy" id="74349"/>
    <lineage>
        <taxon>Bacteria</taxon>
        <taxon>Pseudomonadati</taxon>
        <taxon>Pseudomonadota</taxon>
        <taxon>Alphaproteobacteria</taxon>
        <taxon>Rhodobacterales</taxon>
        <taxon>Roseobacteraceae</taxon>
        <taxon>Sulfitobacter</taxon>
    </lineage>
</organism>
<evidence type="ECO:0000313" key="2">
    <source>
        <dbReference type="EMBL" id="RKE93625.1"/>
    </source>
</evidence>
<feature type="transmembrane region" description="Helical" evidence="1">
    <location>
        <begin position="38"/>
        <end position="55"/>
    </location>
</feature>
<keyword evidence="1" id="KW-1133">Transmembrane helix</keyword>
<protein>
    <submittedName>
        <fullName evidence="2">Uncharacterized protein</fullName>
    </submittedName>
</protein>
<sequence length="60" mass="6718">MFGEWALKFIGDIFFIIACAAGFLALILGLATAGDMSYLPYFALAIAMMIPHFVYRNFFD</sequence>
<proteinExistence type="predicted"/>
<feature type="transmembrane region" description="Helical" evidence="1">
    <location>
        <begin position="12"/>
        <end position="32"/>
    </location>
</feature>
<dbReference type="AlphaFoldDB" id="A0A420DHC4"/>
<dbReference type="Proteomes" id="UP000284407">
    <property type="component" value="Unassembled WGS sequence"/>
</dbReference>
<dbReference type="EMBL" id="RAQK01000002">
    <property type="protein sequence ID" value="RKE93625.1"/>
    <property type="molecule type" value="Genomic_DNA"/>
</dbReference>
<keyword evidence="3" id="KW-1185">Reference proteome</keyword>
<gene>
    <name evidence="2" type="ORF">C8N30_2702</name>
</gene>
<name>A0A420DHC4_9RHOB</name>
<keyword evidence="1" id="KW-0472">Membrane</keyword>